<dbReference type="SFLD" id="SFLDG01386">
    <property type="entry name" value="main_SPASM_domain-containing"/>
    <property type="match status" value="1"/>
</dbReference>
<dbReference type="Pfam" id="PF04055">
    <property type="entry name" value="Radical_SAM"/>
    <property type="match status" value="1"/>
</dbReference>
<reference evidence="9" key="1">
    <citation type="submission" date="2019-11" db="EMBL/GenBank/DDBJ databases">
        <authorList>
            <person name="Feng L."/>
        </authorList>
    </citation>
    <scope>NUCLEOTIDE SEQUENCE</scope>
    <source>
        <strain evidence="9">CnexileLFYP112</strain>
    </source>
</reference>
<keyword evidence="4" id="KW-0479">Metal-binding</keyword>
<dbReference type="InterPro" id="IPR013785">
    <property type="entry name" value="Aldolase_TIM"/>
</dbReference>
<dbReference type="EMBL" id="CACRTG010000046">
    <property type="protein sequence ID" value="VYT37130.1"/>
    <property type="molecule type" value="Genomic_DNA"/>
</dbReference>
<dbReference type="InterPro" id="IPR000385">
    <property type="entry name" value="MoaA_NifB_PqqE_Fe-S-bd_CS"/>
</dbReference>
<sequence>MGIAYEVISTYSGKKIIYCGECNKVFEYSETLKKFLDAYCSNVQDMFEKLGREISENEIKQYHDTLQQYINVRKEKNEQFCEKQLRKSQSSNPYTTLWLNVSNDCNLRCIYCYGDGGCFNKKRDLIKIEKVDEILKFWLKKIDLNKGKLKVVFFGGEPLLNKEAIKRVVHYLKTEITKDIITDFEITTNGTILDDELLEIFATNHFHVTLSIDGGKEIQDIQRPFTNGKGSYLKVTQNIQKMRKLRIPISARVTVTHKNVSQLMQCLCDIWDLGINNIFFAPVSTENSDLKLTKQDMNILLEQIEKLGKYQYENIVNHKNIYLTNLFQYGKILHQNALGICSFYIPEVLKVDINGNIFRCHRLIGNDKFLAGNVAGEVNNLKIEELEAAVNKCSECTLKSLCIPCCEANYYANQNVNIPCKEFCQLQKAIIIENIRLYVQIIETLPETATQIYTIK</sequence>
<comment type="cofactor">
    <cofactor evidence="1">
        <name>[4Fe-4S] cluster</name>
        <dbReference type="ChEBI" id="CHEBI:49883"/>
    </cofactor>
</comment>
<dbReference type="PANTHER" id="PTHR43273:SF3">
    <property type="entry name" value="ANAEROBIC SULFATASE-MATURATING ENZYME HOMOLOG ASLB-RELATED"/>
    <property type="match status" value="1"/>
</dbReference>
<keyword evidence="3" id="KW-0949">S-adenosyl-L-methionine</keyword>
<dbReference type="SFLD" id="SFLDS00029">
    <property type="entry name" value="Radical_SAM"/>
    <property type="match status" value="1"/>
</dbReference>
<organism evidence="9">
    <name type="scientific">[Clostridium] nexile</name>
    <dbReference type="NCBI Taxonomy" id="29361"/>
    <lineage>
        <taxon>Bacteria</taxon>
        <taxon>Bacillati</taxon>
        <taxon>Bacillota</taxon>
        <taxon>Clostridia</taxon>
        <taxon>Lachnospirales</taxon>
        <taxon>Lachnospiraceae</taxon>
        <taxon>Tyzzerella</taxon>
    </lineage>
</organism>
<comment type="similarity">
    <text evidence="7">Belongs to the radical SAM superfamily. Anaerobic sulfatase-maturating enzyme family.</text>
</comment>
<evidence type="ECO:0000313" key="9">
    <source>
        <dbReference type="EMBL" id="VYT37130.1"/>
    </source>
</evidence>
<evidence type="ECO:0000259" key="8">
    <source>
        <dbReference type="PROSITE" id="PS51918"/>
    </source>
</evidence>
<evidence type="ECO:0000256" key="1">
    <source>
        <dbReference type="ARBA" id="ARBA00001966"/>
    </source>
</evidence>
<keyword evidence="6" id="KW-0411">Iron-sulfur</keyword>
<dbReference type="InterPro" id="IPR058240">
    <property type="entry name" value="rSAM_sf"/>
</dbReference>
<dbReference type="GO" id="GO:0051539">
    <property type="term" value="F:4 iron, 4 sulfur cluster binding"/>
    <property type="evidence" value="ECO:0007669"/>
    <property type="project" value="UniProtKB-KW"/>
</dbReference>
<name>A0A6N2W4A3_9FIRM</name>
<evidence type="ECO:0000256" key="6">
    <source>
        <dbReference type="ARBA" id="ARBA00023014"/>
    </source>
</evidence>
<dbReference type="GO" id="GO:0032324">
    <property type="term" value="P:molybdopterin cofactor biosynthetic process"/>
    <property type="evidence" value="ECO:0007669"/>
    <property type="project" value="UniProtKB-ARBA"/>
</dbReference>
<dbReference type="GO" id="GO:0046872">
    <property type="term" value="F:metal ion binding"/>
    <property type="evidence" value="ECO:0007669"/>
    <property type="project" value="UniProtKB-KW"/>
</dbReference>
<accession>A0A6N2W4A3</accession>
<dbReference type="SUPFAM" id="SSF102114">
    <property type="entry name" value="Radical SAM enzymes"/>
    <property type="match status" value="1"/>
</dbReference>
<dbReference type="AlphaFoldDB" id="A0A6N2W4A3"/>
<dbReference type="Gene3D" id="3.20.20.70">
    <property type="entry name" value="Aldolase class I"/>
    <property type="match status" value="1"/>
</dbReference>
<dbReference type="SFLD" id="SFLDG01384">
    <property type="entry name" value="thioether_bond_formation_requi"/>
    <property type="match status" value="1"/>
</dbReference>
<gene>
    <name evidence="9" type="primary">atsB_1</name>
    <name evidence="9" type="ORF">CNLFYP112_00650</name>
</gene>
<dbReference type="PROSITE" id="PS51918">
    <property type="entry name" value="RADICAL_SAM"/>
    <property type="match status" value="1"/>
</dbReference>
<dbReference type="InterPro" id="IPR023867">
    <property type="entry name" value="Sulphatase_maturase_rSAM"/>
</dbReference>
<feature type="domain" description="Radical SAM core" evidence="8">
    <location>
        <begin position="91"/>
        <end position="310"/>
    </location>
</feature>
<dbReference type="PROSITE" id="PS01305">
    <property type="entry name" value="MOAA_NIFB_PQQE"/>
    <property type="match status" value="1"/>
</dbReference>
<dbReference type="InterPro" id="IPR006638">
    <property type="entry name" value="Elp3/MiaA/NifB-like_rSAM"/>
</dbReference>
<evidence type="ECO:0000256" key="3">
    <source>
        <dbReference type="ARBA" id="ARBA00022691"/>
    </source>
</evidence>
<dbReference type="EC" id="1.1.99.-" evidence="9"/>
<dbReference type="GO" id="GO:0016491">
    <property type="term" value="F:oxidoreductase activity"/>
    <property type="evidence" value="ECO:0007669"/>
    <property type="project" value="UniProtKB-KW"/>
</dbReference>
<dbReference type="SMART" id="SM00729">
    <property type="entry name" value="Elp3"/>
    <property type="match status" value="1"/>
</dbReference>
<dbReference type="InterPro" id="IPR023885">
    <property type="entry name" value="4Fe4S-binding_SPASM_dom"/>
</dbReference>
<keyword evidence="5" id="KW-0408">Iron</keyword>
<evidence type="ECO:0000256" key="2">
    <source>
        <dbReference type="ARBA" id="ARBA00022485"/>
    </source>
</evidence>
<dbReference type="PANTHER" id="PTHR43273">
    <property type="entry name" value="ANAEROBIC SULFATASE-MATURATING ENZYME HOMOLOG ASLB-RELATED"/>
    <property type="match status" value="1"/>
</dbReference>
<evidence type="ECO:0000256" key="7">
    <source>
        <dbReference type="ARBA" id="ARBA00023601"/>
    </source>
</evidence>
<protein>
    <submittedName>
        <fullName evidence="9">Anaerobic sulfatase-maturating enzyme</fullName>
        <ecNumber evidence="9">1.1.99.-</ecNumber>
    </submittedName>
</protein>
<keyword evidence="9" id="KW-0560">Oxidoreductase</keyword>
<proteinExistence type="inferred from homology"/>
<dbReference type="InterPro" id="IPR007197">
    <property type="entry name" value="rSAM"/>
</dbReference>
<keyword evidence="2" id="KW-0004">4Fe-4S</keyword>
<evidence type="ECO:0000256" key="4">
    <source>
        <dbReference type="ARBA" id="ARBA00022723"/>
    </source>
</evidence>
<dbReference type="CDD" id="cd01335">
    <property type="entry name" value="Radical_SAM"/>
    <property type="match status" value="1"/>
</dbReference>
<evidence type="ECO:0000256" key="5">
    <source>
        <dbReference type="ARBA" id="ARBA00023004"/>
    </source>
</evidence>
<dbReference type="SFLD" id="SFLDG01067">
    <property type="entry name" value="SPASM/twitch_domain_containing"/>
    <property type="match status" value="1"/>
</dbReference>
<dbReference type="NCBIfam" id="TIGR04085">
    <property type="entry name" value="rSAM_more_4Fe4S"/>
    <property type="match status" value="1"/>
</dbReference>